<keyword evidence="2" id="KW-1185">Reference proteome</keyword>
<evidence type="ECO:0000313" key="2">
    <source>
        <dbReference type="Proteomes" id="UP000050525"/>
    </source>
</evidence>
<accession>A0A151NG64</accession>
<name>A0A151NG64_ALLMI</name>
<sequence length="66" mass="7549">MAAAHRKGEEAGSESIHLSYRGSWDKPECHMEMNAICQASQLHAPWRSFPFASQNVIFHQHQLPFL</sequence>
<proteinExistence type="predicted"/>
<gene>
    <name evidence="1" type="ORF">Y1Q_0010177</name>
</gene>
<protein>
    <submittedName>
        <fullName evidence="1">Uncharacterized protein</fullName>
    </submittedName>
</protein>
<organism evidence="1 2">
    <name type="scientific">Alligator mississippiensis</name>
    <name type="common">American alligator</name>
    <dbReference type="NCBI Taxonomy" id="8496"/>
    <lineage>
        <taxon>Eukaryota</taxon>
        <taxon>Metazoa</taxon>
        <taxon>Chordata</taxon>
        <taxon>Craniata</taxon>
        <taxon>Vertebrata</taxon>
        <taxon>Euteleostomi</taxon>
        <taxon>Archelosauria</taxon>
        <taxon>Archosauria</taxon>
        <taxon>Crocodylia</taxon>
        <taxon>Alligatoridae</taxon>
        <taxon>Alligatorinae</taxon>
        <taxon>Alligator</taxon>
    </lineage>
</organism>
<comment type="caution">
    <text evidence="1">The sequence shown here is derived from an EMBL/GenBank/DDBJ whole genome shotgun (WGS) entry which is preliminary data.</text>
</comment>
<dbReference type="EMBL" id="AKHW03003120">
    <property type="protein sequence ID" value="KYO35740.1"/>
    <property type="molecule type" value="Genomic_DNA"/>
</dbReference>
<dbReference type="Proteomes" id="UP000050525">
    <property type="component" value="Unassembled WGS sequence"/>
</dbReference>
<evidence type="ECO:0000313" key="1">
    <source>
        <dbReference type="EMBL" id="KYO35740.1"/>
    </source>
</evidence>
<dbReference type="AlphaFoldDB" id="A0A151NG64"/>
<reference evidence="1 2" key="1">
    <citation type="journal article" date="2012" name="Genome Biol.">
        <title>Sequencing three crocodilian genomes to illuminate the evolution of archosaurs and amniotes.</title>
        <authorList>
            <person name="St John J.A."/>
            <person name="Braun E.L."/>
            <person name="Isberg S.R."/>
            <person name="Miles L.G."/>
            <person name="Chong A.Y."/>
            <person name="Gongora J."/>
            <person name="Dalzell P."/>
            <person name="Moran C."/>
            <person name="Bed'hom B."/>
            <person name="Abzhanov A."/>
            <person name="Burgess S.C."/>
            <person name="Cooksey A.M."/>
            <person name="Castoe T.A."/>
            <person name="Crawford N.G."/>
            <person name="Densmore L.D."/>
            <person name="Drew J.C."/>
            <person name="Edwards S.V."/>
            <person name="Faircloth B.C."/>
            <person name="Fujita M.K."/>
            <person name="Greenwold M.J."/>
            <person name="Hoffmann F.G."/>
            <person name="Howard J.M."/>
            <person name="Iguchi T."/>
            <person name="Janes D.E."/>
            <person name="Khan S.Y."/>
            <person name="Kohno S."/>
            <person name="de Koning A.J."/>
            <person name="Lance S.L."/>
            <person name="McCarthy F.M."/>
            <person name="McCormack J.E."/>
            <person name="Merchant M.E."/>
            <person name="Peterson D.G."/>
            <person name="Pollock D.D."/>
            <person name="Pourmand N."/>
            <person name="Raney B.J."/>
            <person name="Roessler K.A."/>
            <person name="Sanford J.R."/>
            <person name="Sawyer R.H."/>
            <person name="Schmidt C.J."/>
            <person name="Triplett E.W."/>
            <person name="Tuberville T.D."/>
            <person name="Venegas-Anaya M."/>
            <person name="Howard J.T."/>
            <person name="Jarvis E.D."/>
            <person name="Guillette L.J.Jr."/>
            <person name="Glenn T.C."/>
            <person name="Green R.E."/>
            <person name="Ray D.A."/>
        </authorList>
    </citation>
    <scope>NUCLEOTIDE SEQUENCE [LARGE SCALE GENOMIC DNA]</scope>
    <source>
        <strain evidence="1">KSC_2009_1</strain>
    </source>
</reference>